<comment type="caution">
    <text evidence="2">The sequence shown here is derived from an EMBL/GenBank/DDBJ whole genome shotgun (WGS) entry which is preliminary data.</text>
</comment>
<organism evidence="2 3">
    <name type="scientific">Sorghum bicolor</name>
    <name type="common">Sorghum</name>
    <name type="synonym">Sorghum vulgare</name>
    <dbReference type="NCBI Taxonomy" id="4558"/>
    <lineage>
        <taxon>Eukaryota</taxon>
        <taxon>Viridiplantae</taxon>
        <taxon>Streptophyta</taxon>
        <taxon>Embryophyta</taxon>
        <taxon>Tracheophyta</taxon>
        <taxon>Spermatophyta</taxon>
        <taxon>Magnoliopsida</taxon>
        <taxon>Liliopsida</taxon>
        <taxon>Poales</taxon>
        <taxon>Poaceae</taxon>
        <taxon>PACMAD clade</taxon>
        <taxon>Panicoideae</taxon>
        <taxon>Andropogonodae</taxon>
        <taxon>Andropogoneae</taxon>
        <taxon>Sorghinae</taxon>
        <taxon>Sorghum</taxon>
    </lineage>
</organism>
<sequence>MASSSKLSHAVSVSNTGAPVLPPDALFEVLLRLPAKDLCRLRAVCRSWRALTSDPRFAAEHKSRHAEPLFAVTFRDGDVSGVAIVSLSGQILRRIPFGSDRIELLLTHFDRLCVIRMCKPSLAAWVLNPATAAPLTLPGLHSDEFVGSCIEHRFDFGSYVSHNCKTVTYAFGQVASTGDYKVLRISHPHLDDLSQPLLCDIITLDGSSQGRWRTKQNPPSNLWREGIMECLAVNTVVHFFFDYGLMEPTSIAPFDLDTEKWMPTLRGPEPLRSAKFGFIYLRAFSLANLNGSLVIVDNDFGNSNFDVWFLLDHKRGLWVKKYSLSVENIRDDARPLLILDDGRIVFFDIVIDTVKRLLQCYDPTTGNLADVLDFEAIGLAESKSIAVYTGSLLI</sequence>
<dbReference type="Gene3D" id="1.20.1280.50">
    <property type="match status" value="1"/>
</dbReference>
<protein>
    <recommendedName>
        <fullName evidence="1">F-box domain-containing protein</fullName>
    </recommendedName>
</protein>
<dbReference type="EMBL" id="CM027684">
    <property type="protein sequence ID" value="KAG0528819.1"/>
    <property type="molecule type" value="Genomic_DNA"/>
</dbReference>
<dbReference type="InterPro" id="IPR001810">
    <property type="entry name" value="F-box_dom"/>
</dbReference>
<dbReference type="Proteomes" id="UP000807115">
    <property type="component" value="Chromosome 5"/>
</dbReference>
<evidence type="ECO:0000259" key="1">
    <source>
        <dbReference type="PROSITE" id="PS50181"/>
    </source>
</evidence>
<reference evidence="2" key="1">
    <citation type="journal article" date="2019" name="BMC Genomics">
        <title>A new reference genome for Sorghum bicolor reveals high levels of sequence similarity between sweet and grain genotypes: implications for the genetics of sugar metabolism.</title>
        <authorList>
            <person name="Cooper E.A."/>
            <person name="Brenton Z.W."/>
            <person name="Flinn B.S."/>
            <person name="Jenkins J."/>
            <person name="Shu S."/>
            <person name="Flowers D."/>
            <person name="Luo F."/>
            <person name="Wang Y."/>
            <person name="Xia P."/>
            <person name="Barry K."/>
            <person name="Daum C."/>
            <person name="Lipzen A."/>
            <person name="Yoshinaga Y."/>
            <person name="Schmutz J."/>
            <person name="Saski C."/>
            <person name="Vermerris W."/>
            <person name="Kresovich S."/>
        </authorList>
    </citation>
    <scope>NUCLEOTIDE SEQUENCE</scope>
</reference>
<name>A0A921UEL6_SORBI</name>
<accession>A0A921UEL6</accession>
<dbReference type="InterPro" id="IPR013187">
    <property type="entry name" value="F-box-assoc_dom_typ3"/>
</dbReference>
<dbReference type="PANTHER" id="PTHR31111:SF133">
    <property type="entry name" value="OS07G0196600 PROTEIN"/>
    <property type="match status" value="1"/>
</dbReference>
<dbReference type="InterPro" id="IPR036047">
    <property type="entry name" value="F-box-like_dom_sf"/>
</dbReference>
<dbReference type="InterPro" id="IPR017451">
    <property type="entry name" value="F-box-assoc_interact_dom"/>
</dbReference>
<dbReference type="NCBIfam" id="TIGR01640">
    <property type="entry name" value="F_box_assoc_1"/>
    <property type="match status" value="1"/>
</dbReference>
<evidence type="ECO:0000313" key="2">
    <source>
        <dbReference type="EMBL" id="KAG0528819.1"/>
    </source>
</evidence>
<dbReference type="PANTHER" id="PTHR31111">
    <property type="entry name" value="BNAA05G37150D PROTEIN-RELATED"/>
    <property type="match status" value="1"/>
</dbReference>
<dbReference type="SUPFAM" id="SSF81383">
    <property type="entry name" value="F-box domain"/>
    <property type="match status" value="1"/>
</dbReference>
<dbReference type="Pfam" id="PF00646">
    <property type="entry name" value="F-box"/>
    <property type="match status" value="1"/>
</dbReference>
<dbReference type="CDD" id="cd22157">
    <property type="entry name" value="F-box_AtFBW1-like"/>
    <property type="match status" value="1"/>
</dbReference>
<evidence type="ECO:0000313" key="3">
    <source>
        <dbReference type="Proteomes" id="UP000807115"/>
    </source>
</evidence>
<dbReference type="SMART" id="SM00256">
    <property type="entry name" value="FBOX"/>
    <property type="match status" value="1"/>
</dbReference>
<gene>
    <name evidence="2" type="ORF">BDA96_05G045800</name>
</gene>
<feature type="domain" description="F-box" evidence="1">
    <location>
        <begin position="15"/>
        <end position="61"/>
    </location>
</feature>
<proteinExistence type="predicted"/>
<dbReference type="PROSITE" id="PS50181">
    <property type="entry name" value="FBOX"/>
    <property type="match status" value="1"/>
</dbReference>
<reference evidence="2" key="2">
    <citation type="submission" date="2020-10" db="EMBL/GenBank/DDBJ databases">
        <authorList>
            <person name="Cooper E.A."/>
            <person name="Brenton Z.W."/>
            <person name="Flinn B.S."/>
            <person name="Jenkins J."/>
            <person name="Shu S."/>
            <person name="Flowers D."/>
            <person name="Luo F."/>
            <person name="Wang Y."/>
            <person name="Xia P."/>
            <person name="Barry K."/>
            <person name="Daum C."/>
            <person name="Lipzen A."/>
            <person name="Yoshinaga Y."/>
            <person name="Schmutz J."/>
            <person name="Saski C."/>
            <person name="Vermerris W."/>
            <person name="Kresovich S."/>
        </authorList>
    </citation>
    <scope>NUCLEOTIDE SEQUENCE</scope>
</reference>
<dbReference type="Pfam" id="PF08268">
    <property type="entry name" value="FBA_3"/>
    <property type="match status" value="1"/>
</dbReference>
<dbReference type="AlphaFoldDB" id="A0A921UEL6"/>